<evidence type="ECO:0008006" key="8">
    <source>
        <dbReference type="Google" id="ProtNLM"/>
    </source>
</evidence>
<dbReference type="Proteomes" id="UP001476247">
    <property type="component" value="Unassembled WGS sequence"/>
</dbReference>
<dbReference type="PANTHER" id="PTHR12132:SF1">
    <property type="entry name" value="DNA REPAIR PROTEIN RAD52 HOMOLOG"/>
    <property type="match status" value="1"/>
</dbReference>
<comment type="similarity">
    <text evidence="1">Belongs to the RAD52 family.</text>
</comment>
<dbReference type="Gene3D" id="3.30.390.80">
    <property type="entry name" value="DNA repair protein Rad52/59/22"/>
    <property type="match status" value="1"/>
</dbReference>
<proteinExistence type="inferred from homology"/>
<comment type="caution">
    <text evidence="6">The sequence shown here is derived from an EMBL/GenBank/DDBJ whole genome shotgun (WGS) entry which is preliminary data.</text>
</comment>
<name>A0ABP9XWE3_9FUNG</name>
<organism evidence="6 7">
    <name type="scientific">Helicostylum pulchrum</name>
    <dbReference type="NCBI Taxonomy" id="562976"/>
    <lineage>
        <taxon>Eukaryota</taxon>
        <taxon>Fungi</taxon>
        <taxon>Fungi incertae sedis</taxon>
        <taxon>Mucoromycota</taxon>
        <taxon>Mucoromycotina</taxon>
        <taxon>Mucoromycetes</taxon>
        <taxon>Mucorales</taxon>
        <taxon>Mucorineae</taxon>
        <taxon>Mucoraceae</taxon>
        <taxon>Helicostylum</taxon>
    </lineage>
</organism>
<accession>A0ABP9XWE3</accession>
<evidence type="ECO:0000256" key="3">
    <source>
        <dbReference type="ARBA" id="ARBA00023172"/>
    </source>
</evidence>
<sequence>MSNSKQFTEEEWQRMSKELEKQLGPEYLAQRPGPSGRPLTYIEGKTAINIANDIFGFNGWSTDIKDTTIDFVDVSDDQKYSVGVSVTIRITLRDGSYHEDMGYGTDQNSKSKGAAFEKARKQAVTDATKRTLRYFGNSLGNCLYDNPYLNGIGKMAKPTIKFTAKNLYRHDQFETKKTSPPKLEEPRPVPNIRPAPPTNSITRSTVMPVVSNTVKPEMVSRNVPKAAITPKVEVKSNSVSPAIEYKSAALLEPIVPEDSFTYEGDDEFLVQVLAVDDEFTVEQYENEFDDEMLAGIITPPLKDSSHSSAHGSQRDTLLSDLDEPVKKKLCAKHI</sequence>
<dbReference type="InterPro" id="IPR041247">
    <property type="entry name" value="Rad52_fam"/>
</dbReference>
<keyword evidence="3" id="KW-0233">DNA recombination</keyword>
<dbReference type="InterPro" id="IPR042525">
    <property type="entry name" value="Rad52_Rad59_Rad22_sf"/>
</dbReference>
<feature type="compositionally biased region" description="Pro residues" evidence="5">
    <location>
        <begin position="188"/>
        <end position="197"/>
    </location>
</feature>
<evidence type="ECO:0000256" key="4">
    <source>
        <dbReference type="ARBA" id="ARBA00023204"/>
    </source>
</evidence>
<gene>
    <name evidence="6" type="ORF">HPULCUR_004129</name>
</gene>
<keyword evidence="2" id="KW-0227">DNA damage</keyword>
<feature type="region of interest" description="Disordered" evidence="5">
    <location>
        <begin position="171"/>
        <end position="201"/>
    </location>
</feature>
<evidence type="ECO:0000256" key="5">
    <source>
        <dbReference type="SAM" id="MobiDB-lite"/>
    </source>
</evidence>
<evidence type="ECO:0000313" key="7">
    <source>
        <dbReference type="Proteomes" id="UP001476247"/>
    </source>
</evidence>
<dbReference type="EMBL" id="BAABUJ010000011">
    <property type="protein sequence ID" value="GAA5798723.1"/>
    <property type="molecule type" value="Genomic_DNA"/>
</dbReference>
<evidence type="ECO:0000256" key="1">
    <source>
        <dbReference type="ARBA" id="ARBA00006638"/>
    </source>
</evidence>
<evidence type="ECO:0000256" key="2">
    <source>
        <dbReference type="ARBA" id="ARBA00022763"/>
    </source>
</evidence>
<keyword evidence="7" id="KW-1185">Reference proteome</keyword>
<feature type="compositionally biased region" description="Basic and acidic residues" evidence="5">
    <location>
        <begin position="171"/>
        <end position="187"/>
    </location>
</feature>
<evidence type="ECO:0000313" key="6">
    <source>
        <dbReference type="EMBL" id="GAA5798723.1"/>
    </source>
</evidence>
<reference evidence="6 7" key="1">
    <citation type="submission" date="2024-04" db="EMBL/GenBank/DDBJ databases">
        <title>genome sequences of Mucor flavus KT1a and Helicostylum pulchrum KT1b strains isolation_sourced from the surface of a dry-aged beef.</title>
        <authorList>
            <person name="Toyotome T."/>
            <person name="Hosono M."/>
            <person name="Torimaru M."/>
            <person name="Fukuda K."/>
            <person name="Mikami N."/>
        </authorList>
    </citation>
    <scope>NUCLEOTIDE SEQUENCE [LARGE SCALE GENOMIC DNA]</scope>
    <source>
        <strain evidence="6 7">KT1b</strain>
    </source>
</reference>
<protein>
    <recommendedName>
        <fullName evidence="8">DNA repair and recombination protein RAD52</fullName>
    </recommendedName>
</protein>
<dbReference type="SUPFAM" id="SSF54768">
    <property type="entry name" value="dsRNA-binding domain-like"/>
    <property type="match status" value="1"/>
</dbReference>
<keyword evidence="4" id="KW-0234">DNA repair</keyword>
<dbReference type="InterPro" id="IPR007232">
    <property type="entry name" value="Rad52_Rad59_Rad22"/>
</dbReference>
<feature type="region of interest" description="Disordered" evidence="5">
    <location>
        <begin position="299"/>
        <end position="318"/>
    </location>
</feature>
<dbReference type="Pfam" id="PF04098">
    <property type="entry name" value="Rad52_Rad22"/>
    <property type="match status" value="1"/>
</dbReference>
<dbReference type="PANTHER" id="PTHR12132">
    <property type="entry name" value="DNA REPAIR AND RECOMBINATION PROTEIN RAD52, RAD59"/>
    <property type="match status" value="1"/>
</dbReference>
<feature type="compositionally biased region" description="Polar residues" evidence="5">
    <location>
        <begin position="306"/>
        <end position="316"/>
    </location>
</feature>